<accession>A0AAN6T074</accession>
<gene>
    <name evidence="2" type="ORF">N658DRAFT_508010</name>
</gene>
<feature type="compositionally biased region" description="Low complexity" evidence="1">
    <location>
        <begin position="80"/>
        <end position="91"/>
    </location>
</feature>
<dbReference type="EMBL" id="MU863642">
    <property type="protein sequence ID" value="KAK4100285.1"/>
    <property type="molecule type" value="Genomic_DNA"/>
</dbReference>
<name>A0AAN6T074_9PEZI</name>
<evidence type="ECO:0000313" key="3">
    <source>
        <dbReference type="Proteomes" id="UP001305647"/>
    </source>
</evidence>
<evidence type="ECO:0000256" key="1">
    <source>
        <dbReference type="SAM" id="MobiDB-lite"/>
    </source>
</evidence>
<evidence type="ECO:0008006" key="4">
    <source>
        <dbReference type="Google" id="ProtNLM"/>
    </source>
</evidence>
<dbReference type="Proteomes" id="UP001305647">
    <property type="component" value="Unassembled WGS sequence"/>
</dbReference>
<evidence type="ECO:0000313" key="2">
    <source>
        <dbReference type="EMBL" id="KAK4100285.1"/>
    </source>
</evidence>
<protein>
    <recommendedName>
        <fullName evidence="4">Tafazzin</fullName>
    </recommendedName>
</protein>
<dbReference type="AlphaFoldDB" id="A0AAN6T074"/>
<keyword evidence="3" id="KW-1185">Reference proteome</keyword>
<feature type="region of interest" description="Disordered" evidence="1">
    <location>
        <begin position="67"/>
        <end position="103"/>
    </location>
</feature>
<reference evidence="2" key="2">
    <citation type="submission" date="2023-05" db="EMBL/GenBank/DDBJ databases">
        <authorList>
            <consortium name="Lawrence Berkeley National Laboratory"/>
            <person name="Steindorff A."/>
            <person name="Hensen N."/>
            <person name="Bonometti L."/>
            <person name="Westerberg I."/>
            <person name="Brannstrom I.O."/>
            <person name="Guillou S."/>
            <person name="Cros-Aarteil S."/>
            <person name="Calhoun S."/>
            <person name="Haridas S."/>
            <person name="Kuo A."/>
            <person name="Mondo S."/>
            <person name="Pangilinan J."/>
            <person name="Riley R."/>
            <person name="Labutti K."/>
            <person name="Andreopoulos B."/>
            <person name="Lipzen A."/>
            <person name="Chen C."/>
            <person name="Yanf M."/>
            <person name="Daum C."/>
            <person name="Ng V."/>
            <person name="Clum A."/>
            <person name="Ohm R."/>
            <person name="Martin F."/>
            <person name="Silar P."/>
            <person name="Natvig D."/>
            <person name="Lalanne C."/>
            <person name="Gautier V."/>
            <person name="Ament-Velasquez S.L."/>
            <person name="Kruys A."/>
            <person name="Hutchinson M.I."/>
            <person name="Powell A.J."/>
            <person name="Barry K."/>
            <person name="Miller A.N."/>
            <person name="Grigoriev I.V."/>
            <person name="Debuchy R."/>
            <person name="Gladieux P."/>
            <person name="Thoren M.H."/>
            <person name="Johannesson H."/>
        </authorList>
    </citation>
    <scope>NUCLEOTIDE SEQUENCE</scope>
    <source>
        <strain evidence="2">CBS 757.83</strain>
    </source>
</reference>
<organism evidence="2 3">
    <name type="scientific">Parathielavia hyrcaniae</name>
    <dbReference type="NCBI Taxonomy" id="113614"/>
    <lineage>
        <taxon>Eukaryota</taxon>
        <taxon>Fungi</taxon>
        <taxon>Dikarya</taxon>
        <taxon>Ascomycota</taxon>
        <taxon>Pezizomycotina</taxon>
        <taxon>Sordariomycetes</taxon>
        <taxon>Sordariomycetidae</taxon>
        <taxon>Sordariales</taxon>
        <taxon>Chaetomiaceae</taxon>
        <taxon>Parathielavia</taxon>
    </lineage>
</organism>
<sequence length="461" mass="50850">MLLACMNRFGPISDVEQGVGILAGDDSSRSRGVNELLADLRRSGLNGPAAPDAIQPTIHPSLRQILQIPETPPPRPRQPPIRGGAAGGRVPAGPPPPRSWLSRPERAEQVLRRSAIESAAPSRYLQRPLPGVILPAPGSLIDVVLRRMVLDWEWQRSYCRYHLYELPTHLRVALIAYLAAYTDESVSVRDLQAVLQPPPDIPEYYEDPALAPSVMNEHFSHLDLSGSIGRVLKLRELSDLLFPPEPESTDLQESWDAADASSTNIPRPLLPNLTHLSLALDPSSSRDVSWRHLLAFAARLPGLTHLSLAFWPEPTLTPNAKLATVVSPQTGRAVQYGGTGPYSHSLDDNWAEQVLVLRRLSRSLYGLEYLDLTGCGAWSPALWASAEEGDTVDWAGAWGKMTALVMYPGYRRGGDGAGLAETARYWEVVDHARRVERHVRSRRAGRGRFFTVETCKRPGEL</sequence>
<reference evidence="2" key="1">
    <citation type="journal article" date="2023" name="Mol. Phylogenet. Evol.">
        <title>Genome-scale phylogeny and comparative genomics of the fungal order Sordariales.</title>
        <authorList>
            <person name="Hensen N."/>
            <person name="Bonometti L."/>
            <person name="Westerberg I."/>
            <person name="Brannstrom I.O."/>
            <person name="Guillou S."/>
            <person name="Cros-Aarteil S."/>
            <person name="Calhoun S."/>
            <person name="Haridas S."/>
            <person name="Kuo A."/>
            <person name="Mondo S."/>
            <person name="Pangilinan J."/>
            <person name="Riley R."/>
            <person name="LaButti K."/>
            <person name="Andreopoulos B."/>
            <person name="Lipzen A."/>
            <person name="Chen C."/>
            <person name="Yan M."/>
            <person name="Daum C."/>
            <person name="Ng V."/>
            <person name="Clum A."/>
            <person name="Steindorff A."/>
            <person name="Ohm R.A."/>
            <person name="Martin F."/>
            <person name="Silar P."/>
            <person name="Natvig D.O."/>
            <person name="Lalanne C."/>
            <person name="Gautier V."/>
            <person name="Ament-Velasquez S.L."/>
            <person name="Kruys A."/>
            <person name="Hutchinson M.I."/>
            <person name="Powell A.J."/>
            <person name="Barry K."/>
            <person name="Miller A.N."/>
            <person name="Grigoriev I.V."/>
            <person name="Debuchy R."/>
            <person name="Gladieux P."/>
            <person name="Hiltunen Thoren M."/>
            <person name="Johannesson H."/>
        </authorList>
    </citation>
    <scope>NUCLEOTIDE SEQUENCE</scope>
    <source>
        <strain evidence="2">CBS 757.83</strain>
    </source>
</reference>
<comment type="caution">
    <text evidence="2">The sequence shown here is derived from an EMBL/GenBank/DDBJ whole genome shotgun (WGS) entry which is preliminary data.</text>
</comment>
<proteinExistence type="predicted"/>
<feature type="compositionally biased region" description="Pro residues" evidence="1">
    <location>
        <begin position="70"/>
        <end position="79"/>
    </location>
</feature>